<evidence type="ECO:0000313" key="10">
    <source>
        <dbReference type="Proteomes" id="UP000580517"/>
    </source>
</evidence>
<dbReference type="Pfam" id="PF02397">
    <property type="entry name" value="Bac_transf"/>
    <property type="match status" value="1"/>
</dbReference>
<dbReference type="EMBL" id="JACCEW010000004">
    <property type="protein sequence ID" value="NYT38020.1"/>
    <property type="molecule type" value="Genomic_DNA"/>
</dbReference>
<evidence type="ECO:0000256" key="4">
    <source>
        <dbReference type="ARBA" id="ARBA00022692"/>
    </source>
</evidence>
<evidence type="ECO:0000256" key="1">
    <source>
        <dbReference type="ARBA" id="ARBA00004141"/>
    </source>
</evidence>
<feature type="transmembrane region" description="Helical" evidence="7">
    <location>
        <begin position="231"/>
        <end position="252"/>
    </location>
</feature>
<sequence>MYEQILLSPWFSLTLGWLVSVALPISIYSGWVGGETFFNSGQKSATVVTTIAFLISHSAVRRLRATYPGGRSGYFIAPQVIAIFVFLSLIALLLRIDISRLILVSCGFMALLWFHCEYLATFKYRRLKIALIPGGEADQLRSLPDIDAREIENEELGGKRFDAVVADFEALDDDTERFLTQCALNRIAVYDARAVYESVTGRVRINRMSENSIGSLLPGPMYERVKLIMDLLIVFLSLPIVLPICLATAMLIKMESPGPVIFKQARIGRGNREFVIYKFRSMRVDDKCHPQFAGENDPRITKVGRLIRKLRIDELPQFMNILKGDMSLVGPRPEQPLFVEEFNRKIPFYSYRHVVKPGITGWAQVRHGYAANADETQIKIEHDFYYIKHCSLYLDMLVLLLTIKTMLTGFGAR</sequence>
<comment type="caution">
    <text evidence="9">The sequence shown here is derived from an EMBL/GenBank/DDBJ whole genome shotgun (WGS) entry which is preliminary data.</text>
</comment>
<proteinExistence type="inferred from homology"/>
<evidence type="ECO:0000256" key="7">
    <source>
        <dbReference type="SAM" id="Phobius"/>
    </source>
</evidence>
<dbReference type="GO" id="GO:0016020">
    <property type="term" value="C:membrane"/>
    <property type="evidence" value="ECO:0007669"/>
    <property type="project" value="UniProtKB-SubCell"/>
</dbReference>
<evidence type="ECO:0000259" key="8">
    <source>
        <dbReference type="Pfam" id="PF02397"/>
    </source>
</evidence>
<keyword evidence="4 7" id="KW-0812">Transmembrane</keyword>
<feature type="transmembrane region" description="Helical" evidence="7">
    <location>
        <begin position="72"/>
        <end position="94"/>
    </location>
</feature>
<organism evidence="9 10">
    <name type="scientific">Allopusillimonas soli</name>
    <dbReference type="NCBI Taxonomy" id="659016"/>
    <lineage>
        <taxon>Bacteria</taxon>
        <taxon>Pseudomonadati</taxon>
        <taxon>Pseudomonadota</taxon>
        <taxon>Betaproteobacteria</taxon>
        <taxon>Burkholderiales</taxon>
        <taxon>Alcaligenaceae</taxon>
        <taxon>Allopusillimonas</taxon>
    </lineage>
</organism>
<evidence type="ECO:0000256" key="3">
    <source>
        <dbReference type="ARBA" id="ARBA00022679"/>
    </source>
</evidence>
<gene>
    <name evidence="9" type="ORF">H0A68_14125</name>
</gene>
<dbReference type="PANTHER" id="PTHR30576">
    <property type="entry name" value="COLANIC BIOSYNTHESIS UDP-GLUCOSE LIPID CARRIER TRANSFERASE"/>
    <property type="match status" value="1"/>
</dbReference>
<dbReference type="Proteomes" id="UP000580517">
    <property type="component" value="Unassembled WGS sequence"/>
</dbReference>
<keyword evidence="6 7" id="KW-0472">Membrane</keyword>
<dbReference type="InterPro" id="IPR003362">
    <property type="entry name" value="Bact_transf"/>
</dbReference>
<protein>
    <submittedName>
        <fullName evidence="9">Exopolysaccharide biosynthesis polyprenyl glycosylphosphotransferase</fullName>
    </submittedName>
</protein>
<evidence type="ECO:0000313" key="9">
    <source>
        <dbReference type="EMBL" id="NYT38020.1"/>
    </source>
</evidence>
<feature type="transmembrane region" description="Helical" evidence="7">
    <location>
        <begin position="7"/>
        <end position="31"/>
    </location>
</feature>
<dbReference type="RefSeq" id="WP_167668940.1">
    <property type="nucleotide sequence ID" value="NZ_JACCEW010000004.1"/>
</dbReference>
<comment type="similarity">
    <text evidence="2">Belongs to the bacterial sugar transferase family.</text>
</comment>
<keyword evidence="3 9" id="KW-0808">Transferase</keyword>
<dbReference type="GO" id="GO:0016780">
    <property type="term" value="F:phosphotransferase activity, for other substituted phosphate groups"/>
    <property type="evidence" value="ECO:0007669"/>
    <property type="project" value="TreeGrafter"/>
</dbReference>
<evidence type="ECO:0000256" key="5">
    <source>
        <dbReference type="ARBA" id="ARBA00022989"/>
    </source>
</evidence>
<dbReference type="PANTHER" id="PTHR30576:SF0">
    <property type="entry name" value="UNDECAPRENYL-PHOSPHATE N-ACETYLGALACTOSAMINYL 1-PHOSPHATE TRANSFERASE-RELATED"/>
    <property type="match status" value="1"/>
</dbReference>
<dbReference type="AlphaFoldDB" id="A0A853FGV2"/>
<feature type="domain" description="Bacterial sugar transferase" evidence="8">
    <location>
        <begin position="226"/>
        <end position="407"/>
    </location>
</feature>
<name>A0A853FGV2_9BURK</name>
<keyword evidence="10" id="KW-1185">Reference proteome</keyword>
<evidence type="ECO:0000256" key="6">
    <source>
        <dbReference type="ARBA" id="ARBA00023136"/>
    </source>
</evidence>
<feature type="transmembrane region" description="Helical" evidence="7">
    <location>
        <begin position="100"/>
        <end position="120"/>
    </location>
</feature>
<dbReference type="NCBIfam" id="TIGR03025">
    <property type="entry name" value="EPS_sugtrans"/>
    <property type="match status" value="1"/>
</dbReference>
<accession>A0A853FGV2</accession>
<keyword evidence="5 7" id="KW-1133">Transmembrane helix</keyword>
<reference evidence="9 10" key="1">
    <citation type="submission" date="2020-07" db="EMBL/GenBank/DDBJ databases">
        <title>Taxonomic revisions and descriptions of new bacterial species based on genomic comparisons in the high-G+C-content subgroup of the family Alcaligenaceae.</title>
        <authorList>
            <person name="Szabo A."/>
            <person name="Felfoldi T."/>
        </authorList>
    </citation>
    <scope>NUCLEOTIDE SEQUENCE [LARGE SCALE GENOMIC DNA]</scope>
    <source>
        <strain evidence="9 10">DSM 25264</strain>
    </source>
</reference>
<comment type="subcellular location">
    <subcellularLocation>
        <location evidence="1">Membrane</location>
        <topology evidence="1">Multi-pass membrane protein</topology>
    </subcellularLocation>
</comment>
<dbReference type="InterPro" id="IPR017475">
    <property type="entry name" value="EPS_sugar_tfrase"/>
</dbReference>
<evidence type="ECO:0000256" key="2">
    <source>
        <dbReference type="ARBA" id="ARBA00006464"/>
    </source>
</evidence>